<evidence type="ECO:0000313" key="2">
    <source>
        <dbReference type="EMBL" id="GGX65035.1"/>
    </source>
</evidence>
<comment type="caution">
    <text evidence="2">The sequence shown here is derived from an EMBL/GenBank/DDBJ whole genome shotgun (WGS) entry which is preliminary data.</text>
</comment>
<protein>
    <submittedName>
        <fullName evidence="2">Uncharacterized protein</fullName>
    </submittedName>
</protein>
<accession>A0A918KIG1</accession>
<reference evidence="2" key="2">
    <citation type="submission" date="2020-09" db="EMBL/GenBank/DDBJ databases">
        <authorList>
            <person name="Sun Q."/>
            <person name="Ohkuma M."/>
        </authorList>
    </citation>
    <scope>NUCLEOTIDE SEQUENCE</scope>
    <source>
        <strain evidence="2">JCM 4790</strain>
    </source>
</reference>
<dbReference type="RefSeq" id="WP_190189750.1">
    <property type="nucleotide sequence ID" value="NZ_BMVU01000005.1"/>
</dbReference>
<organism evidence="2 3">
    <name type="scientific">Streptomyces minutiscleroticus</name>
    <dbReference type="NCBI Taxonomy" id="68238"/>
    <lineage>
        <taxon>Bacteria</taxon>
        <taxon>Bacillati</taxon>
        <taxon>Actinomycetota</taxon>
        <taxon>Actinomycetes</taxon>
        <taxon>Kitasatosporales</taxon>
        <taxon>Streptomycetaceae</taxon>
        <taxon>Streptomyces</taxon>
    </lineage>
</organism>
<name>A0A918KIG1_9ACTN</name>
<gene>
    <name evidence="2" type="ORF">GCM10010358_19260</name>
</gene>
<evidence type="ECO:0000256" key="1">
    <source>
        <dbReference type="SAM" id="MobiDB-lite"/>
    </source>
</evidence>
<keyword evidence="3" id="KW-1185">Reference proteome</keyword>
<sequence length="73" mass="7799">MANEARERLGEAIEPFGHEGRLFVVGKPGDLLGESPEGADPAPHSAMTAPVDGRPPLIERVREANARSRGELL</sequence>
<dbReference type="AlphaFoldDB" id="A0A918KIG1"/>
<reference evidence="2" key="1">
    <citation type="journal article" date="2014" name="Int. J. Syst. Evol. Microbiol.">
        <title>Complete genome sequence of Corynebacterium casei LMG S-19264T (=DSM 44701T), isolated from a smear-ripened cheese.</title>
        <authorList>
            <consortium name="US DOE Joint Genome Institute (JGI-PGF)"/>
            <person name="Walter F."/>
            <person name="Albersmeier A."/>
            <person name="Kalinowski J."/>
            <person name="Ruckert C."/>
        </authorList>
    </citation>
    <scope>NUCLEOTIDE SEQUENCE</scope>
    <source>
        <strain evidence="2">JCM 4790</strain>
    </source>
</reference>
<evidence type="ECO:0000313" key="3">
    <source>
        <dbReference type="Proteomes" id="UP000619244"/>
    </source>
</evidence>
<dbReference type="Proteomes" id="UP000619244">
    <property type="component" value="Unassembled WGS sequence"/>
</dbReference>
<dbReference type="EMBL" id="BMVU01000005">
    <property type="protein sequence ID" value="GGX65035.1"/>
    <property type="molecule type" value="Genomic_DNA"/>
</dbReference>
<proteinExistence type="predicted"/>
<feature type="region of interest" description="Disordered" evidence="1">
    <location>
        <begin position="27"/>
        <end position="56"/>
    </location>
</feature>